<dbReference type="InterPro" id="IPR014015">
    <property type="entry name" value="Helicase_SF3_DNA-vir"/>
</dbReference>
<dbReference type="Gene3D" id="3.40.50.300">
    <property type="entry name" value="P-loop containing nucleotide triphosphate hydrolases"/>
    <property type="match status" value="1"/>
</dbReference>
<keyword evidence="1" id="KW-0547">Nucleotide-binding</keyword>
<accession>A0A843AB54</accession>
<evidence type="ECO:0000313" key="5">
    <source>
        <dbReference type="Proteomes" id="UP000658733"/>
    </source>
</evidence>
<evidence type="ECO:0000259" key="3">
    <source>
        <dbReference type="PROSITE" id="PS51206"/>
    </source>
</evidence>
<dbReference type="Proteomes" id="UP000658733">
    <property type="component" value="Unassembled WGS sequence"/>
</dbReference>
<dbReference type="GO" id="GO:0005524">
    <property type="term" value="F:ATP binding"/>
    <property type="evidence" value="ECO:0007669"/>
    <property type="project" value="UniProtKB-KW"/>
</dbReference>
<dbReference type="InterPro" id="IPR027417">
    <property type="entry name" value="P-loop_NTPase"/>
</dbReference>
<protein>
    <recommendedName>
        <fullName evidence="3">SF3 helicase domain-containing protein</fullName>
    </recommendedName>
</protein>
<dbReference type="EMBL" id="JADIIN010000017">
    <property type="protein sequence ID" value="MBF4468132.1"/>
    <property type="molecule type" value="Genomic_DNA"/>
</dbReference>
<keyword evidence="2" id="KW-0067">ATP-binding</keyword>
<gene>
    <name evidence="4" type="ORF">ISP01_01875</name>
</gene>
<reference evidence="4" key="1">
    <citation type="submission" date="2020-10" db="EMBL/GenBank/DDBJ databases">
        <title>Dehalococcoides mccartyi of a TCE/Cr reducing biochatode.</title>
        <authorList>
            <person name="Matturro B."/>
        </authorList>
    </citation>
    <scope>NUCLEOTIDE SEQUENCE</scope>
    <source>
        <strain evidence="4">Bin4</strain>
    </source>
</reference>
<organism evidence="4 5">
    <name type="scientific">Methanobrevibacter arboriphilus</name>
    <dbReference type="NCBI Taxonomy" id="39441"/>
    <lineage>
        <taxon>Archaea</taxon>
        <taxon>Methanobacteriati</taxon>
        <taxon>Methanobacteriota</taxon>
        <taxon>Methanomada group</taxon>
        <taxon>Methanobacteria</taxon>
        <taxon>Methanobacteriales</taxon>
        <taxon>Methanobacteriaceae</taxon>
        <taxon>Methanobrevibacter</taxon>
    </lineage>
</organism>
<proteinExistence type="predicted"/>
<dbReference type="SUPFAM" id="SSF52540">
    <property type="entry name" value="P-loop containing nucleoside triphosphate hydrolases"/>
    <property type="match status" value="1"/>
</dbReference>
<dbReference type="InterPro" id="IPR045455">
    <property type="entry name" value="NrS-1_pol-like_helicase"/>
</dbReference>
<comment type="caution">
    <text evidence="4">The sequence shown here is derived from an EMBL/GenBank/DDBJ whole genome shotgun (WGS) entry which is preliminary data.</text>
</comment>
<dbReference type="AlphaFoldDB" id="A0A843AB54"/>
<dbReference type="RefSeq" id="WP_278521862.1">
    <property type="nucleotide sequence ID" value="NZ_JADIIN010000017.1"/>
</dbReference>
<dbReference type="Pfam" id="PF19263">
    <property type="entry name" value="DUF5906"/>
    <property type="match status" value="1"/>
</dbReference>
<evidence type="ECO:0000256" key="1">
    <source>
        <dbReference type="ARBA" id="ARBA00022741"/>
    </source>
</evidence>
<evidence type="ECO:0000313" key="4">
    <source>
        <dbReference type="EMBL" id="MBF4468132.1"/>
    </source>
</evidence>
<feature type="domain" description="SF3 helicase" evidence="3">
    <location>
        <begin position="1"/>
        <end position="168"/>
    </location>
</feature>
<dbReference type="PROSITE" id="PS51206">
    <property type="entry name" value="SF3_HELICASE_1"/>
    <property type="match status" value="1"/>
</dbReference>
<name>A0A843AB54_METAZ</name>
<evidence type="ECO:0000256" key="2">
    <source>
        <dbReference type="ARBA" id="ARBA00022840"/>
    </source>
</evidence>
<sequence>MKNILKCDEEGFEDNINIWYRCIGNACMPTNENQIATILTGPQGTGKSTLLSILKRIFNSSEVSFQDIIANKRFTLYPTIDRDINIDDDIKSGAWRAIGKLKTFISGNGGYVEKKGENGGILFTPHNTPKLFGAANELPVVDDEGFERRLILIKAINQIPINTMDGKFQVDILEGYYDKYLGKIIYDAINLYYDNERKVISSEKNKKAMFNEWKWKSEPLEMIIDNLFRSPTTEEMLLDEEYYIPVSEVNSRIKFYLNEAFHEKKIYSSQKNPSLRKIKAAMENKGFIQKKIAATNEYGDRTTINVYIDIIGK</sequence>